<protein>
    <submittedName>
        <fullName evidence="1">Uncharacterized protein</fullName>
    </submittedName>
</protein>
<organism evidence="1">
    <name type="scientific">Rhipicephalus zambeziensis</name>
    <dbReference type="NCBI Taxonomy" id="60191"/>
    <lineage>
        <taxon>Eukaryota</taxon>
        <taxon>Metazoa</taxon>
        <taxon>Ecdysozoa</taxon>
        <taxon>Arthropoda</taxon>
        <taxon>Chelicerata</taxon>
        <taxon>Arachnida</taxon>
        <taxon>Acari</taxon>
        <taxon>Parasitiformes</taxon>
        <taxon>Ixodida</taxon>
        <taxon>Ixodoidea</taxon>
        <taxon>Ixodidae</taxon>
        <taxon>Rhipicephalinae</taxon>
        <taxon>Rhipicephalus</taxon>
        <taxon>Rhipicephalus</taxon>
    </lineage>
</organism>
<accession>A0A224YBP1</accession>
<proteinExistence type="predicted"/>
<name>A0A224YBP1_9ACAR</name>
<sequence length="116" mass="13828">MKSLICCIYRRAQFFCLCKAGIFSRVRGKIYIMCPSPPFLHFFFHLTKYKNVSNSAHGTSHQSTRFKRMRCWASWFIIFITWKRKIDEDNEGTQILDRRKPVYLCSFTPVLCICLE</sequence>
<dbReference type="EMBL" id="GFPF01001943">
    <property type="protein sequence ID" value="MAA13089.1"/>
    <property type="molecule type" value="Transcribed_RNA"/>
</dbReference>
<evidence type="ECO:0000313" key="1">
    <source>
        <dbReference type="EMBL" id="MAA13089.1"/>
    </source>
</evidence>
<dbReference type="AlphaFoldDB" id="A0A224YBP1"/>
<reference evidence="1" key="1">
    <citation type="journal article" date="2017" name="Parasit. Vectors">
        <title>Sialotranscriptomics of Rhipicephalus zambeziensis reveals intricate expression profiles of secretory proteins and suggests tight temporal transcriptional regulation during blood-feeding.</title>
        <authorList>
            <person name="de Castro M.H."/>
            <person name="de Klerk D."/>
            <person name="Pienaar R."/>
            <person name="Rees D.J.G."/>
            <person name="Mans B.J."/>
        </authorList>
    </citation>
    <scope>NUCLEOTIDE SEQUENCE</scope>
    <source>
        <tissue evidence="1">Salivary glands</tissue>
    </source>
</reference>